<sequence length="123" mass="13216">MLKTRQRIGSVVAIAAMAAGAVLFTATPASALGNNRTVERSCGKNYVSSGHNGSTTTGHSWAQTKRQSGTCAGRLSAALERNDGYWSQRTYGDRNEAYATARFNSRAMHGLHWGCDDCNVTRS</sequence>
<evidence type="ECO:0000256" key="1">
    <source>
        <dbReference type="SAM" id="SignalP"/>
    </source>
</evidence>
<feature type="chain" id="PRO_5011474872" evidence="1">
    <location>
        <begin position="32"/>
        <end position="123"/>
    </location>
</feature>
<evidence type="ECO:0000313" key="2">
    <source>
        <dbReference type="EMBL" id="SES08747.1"/>
    </source>
</evidence>
<keyword evidence="1" id="KW-0732">Signal</keyword>
<name>A0A1H9UHX8_9PSEU</name>
<reference evidence="3" key="1">
    <citation type="submission" date="2016-10" db="EMBL/GenBank/DDBJ databases">
        <authorList>
            <person name="Varghese N."/>
            <person name="Submissions S."/>
        </authorList>
    </citation>
    <scope>NUCLEOTIDE SEQUENCE [LARGE SCALE GENOMIC DNA]</scope>
    <source>
        <strain evidence="3">CGMCC 4.3525</strain>
    </source>
</reference>
<gene>
    <name evidence="2" type="ORF">SAMN05216188_121115</name>
</gene>
<accession>A0A1H9UHX8</accession>
<dbReference type="RefSeq" id="WP_177221539.1">
    <property type="nucleotide sequence ID" value="NZ_FOFR01000021.1"/>
</dbReference>
<evidence type="ECO:0000313" key="3">
    <source>
        <dbReference type="Proteomes" id="UP000199352"/>
    </source>
</evidence>
<proteinExistence type="predicted"/>
<organism evidence="2 3">
    <name type="scientific">Lentzea xinjiangensis</name>
    <dbReference type="NCBI Taxonomy" id="402600"/>
    <lineage>
        <taxon>Bacteria</taxon>
        <taxon>Bacillati</taxon>
        <taxon>Actinomycetota</taxon>
        <taxon>Actinomycetes</taxon>
        <taxon>Pseudonocardiales</taxon>
        <taxon>Pseudonocardiaceae</taxon>
        <taxon>Lentzea</taxon>
    </lineage>
</organism>
<dbReference type="AlphaFoldDB" id="A0A1H9UHX8"/>
<dbReference type="EMBL" id="FOFR01000021">
    <property type="protein sequence ID" value="SES08747.1"/>
    <property type="molecule type" value="Genomic_DNA"/>
</dbReference>
<feature type="signal peptide" evidence="1">
    <location>
        <begin position="1"/>
        <end position="31"/>
    </location>
</feature>
<dbReference type="Proteomes" id="UP000199352">
    <property type="component" value="Unassembled WGS sequence"/>
</dbReference>
<protein>
    <submittedName>
        <fullName evidence="2">Uncharacterized protein</fullName>
    </submittedName>
</protein>
<keyword evidence="3" id="KW-1185">Reference proteome</keyword>